<accession>A0AAV7B3X3</accession>
<evidence type="ECO:0000313" key="1">
    <source>
        <dbReference type="EMBL" id="KAG8567105.1"/>
    </source>
</evidence>
<dbReference type="AlphaFoldDB" id="A0AAV7B3X3"/>
<protein>
    <submittedName>
        <fullName evidence="1">Uncharacterized protein</fullName>
    </submittedName>
</protein>
<comment type="caution">
    <text evidence="1">The sequence shown here is derived from an EMBL/GenBank/DDBJ whole genome shotgun (WGS) entry which is preliminary data.</text>
</comment>
<organism evidence="1 2">
    <name type="scientific">Engystomops pustulosus</name>
    <name type="common">Tungara frog</name>
    <name type="synonym">Physalaemus pustulosus</name>
    <dbReference type="NCBI Taxonomy" id="76066"/>
    <lineage>
        <taxon>Eukaryota</taxon>
        <taxon>Metazoa</taxon>
        <taxon>Chordata</taxon>
        <taxon>Craniata</taxon>
        <taxon>Vertebrata</taxon>
        <taxon>Euteleostomi</taxon>
        <taxon>Amphibia</taxon>
        <taxon>Batrachia</taxon>
        <taxon>Anura</taxon>
        <taxon>Neobatrachia</taxon>
        <taxon>Hyloidea</taxon>
        <taxon>Leptodactylidae</taxon>
        <taxon>Leiuperinae</taxon>
        <taxon>Engystomops</taxon>
    </lineage>
</organism>
<reference evidence="1" key="1">
    <citation type="thesis" date="2020" institute="ProQuest LLC" country="789 East Eisenhower Parkway, Ann Arbor, MI, USA">
        <title>Comparative Genomics and Chromosome Evolution.</title>
        <authorList>
            <person name="Mudd A.B."/>
        </authorList>
    </citation>
    <scope>NUCLEOTIDE SEQUENCE</scope>
    <source>
        <strain evidence="1">237g6f4</strain>
        <tissue evidence="1">Blood</tissue>
    </source>
</reference>
<dbReference type="Proteomes" id="UP000824782">
    <property type="component" value="Unassembled WGS sequence"/>
</dbReference>
<dbReference type="EMBL" id="WNYA01000006">
    <property type="protein sequence ID" value="KAG8567105.1"/>
    <property type="molecule type" value="Genomic_DNA"/>
</dbReference>
<sequence>MTPVGSNTVHSVTDLGILVRILLSPDDAMGSDTLCGRRQLCHLNSCGTFIFFYLIGGGIHLPGQTSPRLPGLVLDPICRNLL</sequence>
<gene>
    <name evidence="1" type="ORF">GDO81_013500</name>
</gene>
<keyword evidence="2" id="KW-1185">Reference proteome</keyword>
<name>A0AAV7B3X3_ENGPU</name>
<evidence type="ECO:0000313" key="2">
    <source>
        <dbReference type="Proteomes" id="UP000824782"/>
    </source>
</evidence>
<proteinExistence type="predicted"/>